<dbReference type="AlphaFoldDB" id="A0A4P8EDS5"/>
<reference evidence="5 6" key="1">
    <citation type="submission" date="2019-05" db="EMBL/GenBank/DDBJ databases">
        <title>Pseudorhodobacter turbinis sp. nov., isolated from the gut of the Korean turban shell.</title>
        <authorList>
            <person name="Jeong Y.-S."/>
            <person name="Kang W.-R."/>
            <person name="Bae J.-W."/>
        </authorList>
    </citation>
    <scope>NUCLEOTIDE SEQUENCE [LARGE SCALE GENOMIC DNA]</scope>
    <source>
        <strain evidence="5 6">S12M18</strain>
    </source>
</reference>
<dbReference type="InterPro" id="IPR051010">
    <property type="entry name" value="BCAA_transport"/>
</dbReference>
<dbReference type="InterPro" id="IPR028082">
    <property type="entry name" value="Peripla_BP_I"/>
</dbReference>
<dbReference type="SUPFAM" id="SSF53098">
    <property type="entry name" value="Ribonuclease H-like"/>
    <property type="match status" value="1"/>
</dbReference>
<evidence type="ECO:0000313" key="6">
    <source>
        <dbReference type="Proteomes" id="UP000298631"/>
    </source>
</evidence>
<dbReference type="Pfam" id="PF13458">
    <property type="entry name" value="Peripla_BP_6"/>
    <property type="match status" value="1"/>
</dbReference>
<evidence type="ECO:0000256" key="3">
    <source>
        <dbReference type="ARBA" id="ARBA00022970"/>
    </source>
</evidence>
<evidence type="ECO:0000259" key="4">
    <source>
        <dbReference type="PROSITE" id="PS50994"/>
    </source>
</evidence>
<keyword evidence="3" id="KW-0813">Transport</keyword>
<dbReference type="Proteomes" id="UP000298631">
    <property type="component" value="Chromosome"/>
</dbReference>
<organism evidence="5 6">
    <name type="scientific">Pseudorhodobacter turbinis</name>
    <dbReference type="NCBI Taxonomy" id="2500533"/>
    <lineage>
        <taxon>Bacteria</taxon>
        <taxon>Pseudomonadati</taxon>
        <taxon>Pseudomonadota</taxon>
        <taxon>Alphaproteobacteria</taxon>
        <taxon>Rhodobacterales</taxon>
        <taxon>Paracoccaceae</taxon>
        <taxon>Pseudorhodobacter</taxon>
    </lineage>
</organism>
<gene>
    <name evidence="5" type="ORF">EOK75_01005</name>
</gene>
<dbReference type="InterPro" id="IPR001584">
    <property type="entry name" value="Integrase_cat-core"/>
</dbReference>
<name>A0A4P8EDS5_9RHOB</name>
<keyword evidence="6" id="KW-1185">Reference proteome</keyword>
<dbReference type="SUPFAM" id="SSF53822">
    <property type="entry name" value="Periplasmic binding protein-like I"/>
    <property type="match status" value="1"/>
</dbReference>
<dbReference type="Gene3D" id="3.40.50.2300">
    <property type="match status" value="2"/>
</dbReference>
<dbReference type="InterPro" id="IPR015378">
    <property type="entry name" value="Transposase-like_Mu_C"/>
</dbReference>
<dbReference type="GO" id="GO:0015074">
    <property type="term" value="P:DNA integration"/>
    <property type="evidence" value="ECO:0007669"/>
    <property type="project" value="InterPro"/>
</dbReference>
<feature type="domain" description="Integrase catalytic" evidence="4">
    <location>
        <begin position="42"/>
        <end position="159"/>
    </location>
</feature>
<dbReference type="PANTHER" id="PTHR30483">
    <property type="entry name" value="LEUCINE-SPECIFIC-BINDING PROTEIN"/>
    <property type="match status" value="1"/>
</dbReference>
<dbReference type="EMBL" id="CP039964">
    <property type="protein sequence ID" value="QCO54525.1"/>
    <property type="molecule type" value="Genomic_DNA"/>
</dbReference>
<keyword evidence="3" id="KW-0029">Amino-acid transport</keyword>
<dbReference type="OrthoDB" id="9802022at2"/>
<dbReference type="GO" id="GO:0006865">
    <property type="term" value="P:amino acid transport"/>
    <property type="evidence" value="ECO:0007669"/>
    <property type="project" value="UniProtKB-KW"/>
</dbReference>
<dbReference type="GO" id="GO:0003676">
    <property type="term" value="F:nucleic acid binding"/>
    <property type="evidence" value="ECO:0007669"/>
    <property type="project" value="InterPro"/>
</dbReference>
<proteinExistence type="inferred from homology"/>
<sequence>MCLQRHCWRNCSSHNRASATYATNRAWADASGALTPWSMAVKPELMVTDNGPAFKSEAFTNCCLDLRVATLRTHAGVPGMRGTGERIFGTLSTDLMPRLVGRTFSNSIERGDYKSEDRACLDAEDVAFVLVRWVVDIYHNSPHEGLGGRTPLEQWDADIEDGNYPLSGLPDVASKRLAFGKRLKCKVSQEGIVVMGVQYQSPELGMYFMGMDTKIVEVRWDPENLGVISVYLEGIWQVVPSVYDRFVGMHFHDWTKVRRALRAKSASRTRTQRADSATAGLDVLDQGAEMIVVSCDYDFGAPAALAAEGEGMISFFLCAEDVKAGIQGVGPNSFSSSVLAPVQGATMAEWAYTKRDARRAFVLEDTYIEYNKGICTGFDWMFLQLEGAQIVGTDTFKNDDASIASQITRIKSLEEEPDVIMLCSVMPGAAAAVRQIRASGINSLILNGSAVDGSYWLDAMPGLSGFVVPVQGSIYGDDPRPEVEAFNAAYESKTGARPASQYAYPGYILIDLWAKAVERAQTVDGATVTAELEKMRDETTIFGPRSFTASLHHQDTALMQIIEITDGTPARVDEWTISKPVPLDVLMGR</sequence>
<accession>A0A4P8EDS5</accession>
<dbReference type="InterPro" id="IPR012337">
    <property type="entry name" value="RNaseH-like_sf"/>
</dbReference>
<dbReference type="PROSITE" id="PS50994">
    <property type="entry name" value="INTEGRASE"/>
    <property type="match status" value="1"/>
</dbReference>
<evidence type="ECO:0000256" key="2">
    <source>
        <dbReference type="ARBA" id="ARBA00022729"/>
    </source>
</evidence>
<dbReference type="KEGG" id="pseb:EOK75_01005"/>
<dbReference type="Gene3D" id="3.30.420.10">
    <property type="entry name" value="Ribonuclease H-like superfamily/Ribonuclease H"/>
    <property type="match status" value="1"/>
</dbReference>
<protein>
    <submittedName>
        <fullName evidence="5">DDE-type integrase/transposase/recombinase</fullName>
    </submittedName>
</protein>
<comment type="similarity">
    <text evidence="1">Belongs to the leucine-binding protein family.</text>
</comment>
<dbReference type="Pfam" id="PF09299">
    <property type="entry name" value="Mu-transpos_C"/>
    <property type="match status" value="1"/>
</dbReference>
<dbReference type="InterPro" id="IPR028081">
    <property type="entry name" value="Leu-bd"/>
</dbReference>
<dbReference type="InterPro" id="IPR036397">
    <property type="entry name" value="RNaseH_sf"/>
</dbReference>
<keyword evidence="2" id="KW-0732">Signal</keyword>
<dbReference type="PANTHER" id="PTHR30483:SF6">
    <property type="entry name" value="PERIPLASMIC BINDING PROTEIN OF ABC TRANSPORTER FOR NATURAL AMINO ACIDS"/>
    <property type="match status" value="1"/>
</dbReference>
<evidence type="ECO:0000256" key="1">
    <source>
        <dbReference type="ARBA" id="ARBA00010062"/>
    </source>
</evidence>
<evidence type="ECO:0000313" key="5">
    <source>
        <dbReference type="EMBL" id="QCO54525.1"/>
    </source>
</evidence>